<dbReference type="EMBL" id="VSSQ01083120">
    <property type="protein sequence ID" value="MPN31555.1"/>
    <property type="molecule type" value="Genomic_DNA"/>
</dbReference>
<organism evidence="1">
    <name type="scientific">bioreactor metagenome</name>
    <dbReference type="NCBI Taxonomy" id="1076179"/>
    <lineage>
        <taxon>unclassified sequences</taxon>
        <taxon>metagenomes</taxon>
        <taxon>ecological metagenomes</taxon>
    </lineage>
</organism>
<sequence>MHAAGIAAPLISWRACTKGHPGQKNPALGEFNLSGARLTRLVVKPLVKYQNGALDRFCYAADTPRWIVAYDMKTYFEDPVNG</sequence>
<gene>
    <name evidence="1" type="ORF">SDC9_179029</name>
</gene>
<comment type="caution">
    <text evidence="1">The sequence shown here is derived from an EMBL/GenBank/DDBJ whole genome shotgun (WGS) entry which is preliminary data.</text>
</comment>
<proteinExistence type="predicted"/>
<name>A0A645GXM4_9ZZZZ</name>
<protein>
    <submittedName>
        <fullName evidence="1">Uncharacterized protein</fullName>
    </submittedName>
</protein>
<evidence type="ECO:0000313" key="1">
    <source>
        <dbReference type="EMBL" id="MPN31555.1"/>
    </source>
</evidence>
<dbReference type="AlphaFoldDB" id="A0A645GXM4"/>
<accession>A0A645GXM4</accession>
<reference evidence="1" key="1">
    <citation type="submission" date="2019-08" db="EMBL/GenBank/DDBJ databases">
        <authorList>
            <person name="Kucharzyk K."/>
            <person name="Murdoch R.W."/>
            <person name="Higgins S."/>
            <person name="Loffler F."/>
        </authorList>
    </citation>
    <scope>NUCLEOTIDE SEQUENCE</scope>
</reference>